<dbReference type="AlphaFoldDB" id="A0A9Q0AR23"/>
<proteinExistence type="inferred from homology"/>
<evidence type="ECO:0000256" key="4">
    <source>
        <dbReference type="RuleBase" id="RU003968"/>
    </source>
</evidence>
<feature type="domain" description="Glucose-methanol-choline oxidoreductase N-terminal" evidence="6">
    <location>
        <begin position="255"/>
        <end position="269"/>
    </location>
</feature>
<keyword evidence="3 4" id="KW-0274">FAD</keyword>
<organism evidence="7 8">
    <name type="scientific">Neoarthrinium moseri</name>
    <dbReference type="NCBI Taxonomy" id="1658444"/>
    <lineage>
        <taxon>Eukaryota</taxon>
        <taxon>Fungi</taxon>
        <taxon>Dikarya</taxon>
        <taxon>Ascomycota</taxon>
        <taxon>Pezizomycotina</taxon>
        <taxon>Sordariomycetes</taxon>
        <taxon>Xylariomycetidae</taxon>
        <taxon>Amphisphaeriales</taxon>
        <taxon>Apiosporaceae</taxon>
        <taxon>Neoarthrinium</taxon>
    </lineage>
</organism>
<accession>A0A9Q0AR23</accession>
<keyword evidence="8" id="KW-1185">Reference proteome</keyword>
<dbReference type="Gene3D" id="3.30.560.10">
    <property type="entry name" value="Glucose Oxidase, domain 3"/>
    <property type="match status" value="1"/>
</dbReference>
<dbReference type="PANTHER" id="PTHR11552:SF123">
    <property type="entry name" value="GMC OXIDOREDUCTASE (AFU_ORTHOLOGUE AFUA_2G01770)-RELATED"/>
    <property type="match status" value="1"/>
</dbReference>
<dbReference type="Pfam" id="PF00732">
    <property type="entry name" value="GMC_oxred_N"/>
    <property type="match status" value="1"/>
</dbReference>
<evidence type="ECO:0000259" key="6">
    <source>
        <dbReference type="PROSITE" id="PS00624"/>
    </source>
</evidence>
<evidence type="ECO:0000256" key="3">
    <source>
        <dbReference type="PIRSR" id="PIRSR000137-2"/>
    </source>
</evidence>
<evidence type="ECO:0000313" key="8">
    <source>
        <dbReference type="Proteomes" id="UP000829685"/>
    </source>
</evidence>
<name>A0A9Q0AR23_9PEZI</name>
<comment type="similarity">
    <text evidence="1 4">Belongs to the GMC oxidoreductase family.</text>
</comment>
<comment type="caution">
    <text evidence="7">The sequence shown here is derived from an EMBL/GenBank/DDBJ whole genome shotgun (WGS) entry which is preliminary data.</text>
</comment>
<dbReference type="PIRSF" id="PIRSF000137">
    <property type="entry name" value="Alcohol_oxidase"/>
    <property type="match status" value="1"/>
</dbReference>
<dbReference type="InterPro" id="IPR036188">
    <property type="entry name" value="FAD/NAD-bd_sf"/>
</dbReference>
<dbReference type="Gene3D" id="3.50.50.60">
    <property type="entry name" value="FAD/NAD(P)-binding domain"/>
    <property type="match status" value="1"/>
</dbReference>
<dbReference type="InterPro" id="IPR007867">
    <property type="entry name" value="GMC_OxRtase_C"/>
</dbReference>
<feature type="domain" description="Glucose-methanol-choline oxidoreductase N-terminal" evidence="5">
    <location>
        <begin position="79"/>
        <end position="102"/>
    </location>
</feature>
<dbReference type="Pfam" id="PF05199">
    <property type="entry name" value="GMC_oxred_C"/>
    <property type="match status" value="1"/>
</dbReference>
<sequence>MWDYIVVGGGLAGSVVTNRLLKHDASLRILVLEAGPDVSNRTDILYVNSTNLIQGDFDYNYQTVPQVHLDNRQIGNSGGRALGGGSAINTCGWTRGPRLDYDLWAQTVGDDRWSYDGQLPYFRSTEDWCDDNQNPDQHGHEGPLYVASVSSTGRQYPLRDQVEQSWHEIGVETIPELDGNAGNTLGVSELFENRRDGKRQIASVVYPLNGATVLTNTLVDSIIIEKDSDGNAQATGVRLANGIEYKARQVIASAGAYRTPQLLMLSGIGPSETLLSLGIETKLDLPDVGKGLADHVMFSMFWKLKNPELGYAIGSSNPLFQEPQFGLGNANNFITSTAVPKDGLAEAIAKDEGRTPDPTSHPLLKDTHAMMENFVLYLPLPAAAPILPTNGTWITTTMVGLQPTSKGSVTISSKDPKVPPVIDPNYFATEVDKYVWRESIRQMVSLVSGNQTVLGRDIIEVETPPSSFDPINSGVSDEYLDARVRTSGISTYHGMGTCAMGKVVDANLKVKGVQGLFVVDASVFPVVLGAHIQAATYALAEQAAGIISTNSLI</sequence>
<evidence type="ECO:0000259" key="5">
    <source>
        <dbReference type="PROSITE" id="PS00623"/>
    </source>
</evidence>
<dbReference type="SUPFAM" id="SSF54373">
    <property type="entry name" value="FAD-linked reductases, C-terminal domain"/>
    <property type="match status" value="1"/>
</dbReference>
<feature type="active site" description="Proton acceptor" evidence="2">
    <location>
        <position position="531"/>
    </location>
</feature>
<gene>
    <name evidence="7" type="ORF">JX265_005772</name>
</gene>
<dbReference type="GO" id="GO:0050660">
    <property type="term" value="F:flavin adenine dinucleotide binding"/>
    <property type="evidence" value="ECO:0007669"/>
    <property type="project" value="InterPro"/>
</dbReference>
<dbReference type="PROSITE" id="PS00623">
    <property type="entry name" value="GMC_OXRED_1"/>
    <property type="match status" value="1"/>
</dbReference>
<dbReference type="EMBL" id="JAFIMR010000012">
    <property type="protein sequence ID" value="KAI1871786.1"/>
    <property type="molecule type" value="Genomic_DNA"/>
</dbReference>
<feature type="active site" description="Proton donor" evidence="2">
    <location>
        <position position="493"/>
    </location>
</feature>
<dbReference type="PANTHER" id="PTHR11552">
    <property type="entry name" value="GLUCOSE-METHANOL-CHOLINE GMC OXIDOREDUCTASE"/>
    <property type="match status" value="1"/>
</dbReference>
<keyword evidence="4" id="KW-0285">Flavoprotein</keyword>
<reference evidence="7" key="1">
    <citation type="submission" date="2021-03" db="EMBL/GenBank/DDBJ databases">
        <title>Revisited historic fungal species revealed as producer of novel bioactive compounds through whole genome sequencing and comparative genomics.</title>
        <authorList>
            <person name="Vignolle G.A."/>
            <person name="Hochenegger N."/>
            <person name="Mach R.L."/>
            <person name="Mach-Aigner A.R."/>
            <person name="Javad Rahimi M."/>
            <person name="Salim K.A."/>
            <person name="Chan C.M."/>
            <person name="Lim L.B.L."/>
            <person name="Cai F."/>
            <person name="Druzhinina I.S."/>
            <person name="U'Ren J.M."/>
            <person name="Derntl C."/>
        </authorList>
    </citation>
    <scope>NUCLEOTIDE SEQUENCE</scope>
    <source>
        <strain evidence="7">TUCIM 5799</strain>
    </source>
</reference>
<dbReference type="GO" id="GO:0016614">
    <property type="term" value="F:oxidoreductase activity, acting on CH-OH group of donors"/>
    <property type="evidence" value="ECO:0007669"/>
    <property type="project" value="InterPro"/>
</dbReference>
<evidence type="ECO:0000256" key="1">
    <source>
        <dbReference type="ARBA" id="ARBA00010790"/>
    </source>
</evidence>
<dbReference type="SUPFAM" id="SSF51905">
    <property type="entry name" value="FAD/NAD(P)-binding domain"/>
    <property type="match status" value="1"/>
</dbReference>
<dbReference type="InterPro" id="IPR012132">
    <property type="entry name" value="GMC_OxRdtase"/>
</dbReference>
<feature type="binding site" evidence="3">
    <location>
        <position position="219"/>
    </location>
    <ligand>
        <name>FAD</name>
        <dbReference type="ChEBI" id="CHEBI:57692"/>
    </ligand>
</feature>
<evidence type="ECO:0000313" key="7">
    <source>
        <dbReference type="EMBL" id="KAI1871786.1"/>
    </source>
</evidence>
<dbReference type="Proteomes" id="UP000829685">
    <property type="component" value="Unassembled WGS sequence"/>
</dbReference>
<comment type="cofactor">
    <cofactor evidence="3">
        <name>FAD</name>
        <dbReference type="ChEBI" id="CHEBI:57692"/>
    </cofactor>
</comment>
<evidence type="ECO:0000256" key="2">
    <source>
        <dbReference type="PIRSR" id="PIRSR000137-1"/>
    </source>
</evidence>
<dbReference type="PROSITE" id="PS00624">
    <property type="entry name" value="GMC_OXRED_2"/>
    <property type="match status" value="1"/>
</dbReference>
<protein>
    <recommendedName>
        <fullName evidence="5 6">Glucose-methanol-choline oxidoreductase N-terminal domain-containing protein</fullName>
    </recommendedName>
</protein>
<dbReference type="InterPro" id="IPR000172">
    <property type="entry name" value="GMC_OxRdtase_N"/>
</dbReference>